<accession>A0ABR4CV78</accession>
<name>A0ABR4CV78_9HELO</name>
<dbReference type="EMBL" id="JAZHXI010000003">
    <property type="protein sequence ID" value="KAL2073722.1"/>
    <property type="molecule type" value="Genomic_DNA"/>
</dbReference>
<evidence type="ECO:0000256" key="1">
    <source>
        <dbReference type="SAM" id="MobiDB-lite"/>
    </source>
</evidence>
<protein>
    <submittedName>
        <fullName evidence="2">Uncharacterized protein</fullName>
    </submittedName>
</protein>
<proteinExistence type="predicted"/>
<feature type="compositionally biased region" description="Polar residues" evidence="1">
    <location>
        <begin position="75"/>
        <end position="109"/>
    </location>
</feature>
<evidence type="ECO:0000313" key="2">
    <source>
        <dbReference type="EMBL" id="KAL2073722.1"/>
    </source>
</evidence>
<dbReference type="Proteomes" id="UP001595075">
    <property type="component" value="Unassembled WGS sequence"/>
</dbReference>
<sequence length="119" mass="13392">MKDWPEVLPRYTLNFHARQHLAALHNTPLRPTSLKSQGQPESETRVTVQAGRRGHTAIPSSAFSAIRAWRLEPPDSSTGKGKQETSFSQPRNLLQTRSQLGDASIQHQSLLRGAEYQRH</sequence>
<evidence type="ECO:0000313" key="3">
    <source>
        <dbReference type="Proteomes" id="UP001595075"/>
    </source>
</evidence>
<reference evidence="2 3" key="1">
    <citation type="journal article" date="2024" name="Commun. Biol.">
        <title>Comparative genomic analysis of thermophilic fungi reveals convergent evolutionary adaptations and gene losses.</title>
        <authorList>
            <person name="Steindorff A.S."/>
            <person name="Aguilar-Pontes M.V."/>
            <person name="Robinson A.J."/>
            <person name="Andreopoulos B."/>
            <person name="LaButti K."/>
            <person name="Kuo A."/>
            <person name="Mondo S."/>
            <person name="Riley R."/>
            <person name="Otillar R."/>
            <person name="Haridas S."/>
            <person name="Lipzen A."/>
            <person name="Grimwood J."/>
            <person name="Schmutz J."/>
            <person name="Clum A."/>
            <person name="Reid I.D."/>
            <person name="Moisan M.C."/>
            <person name="Butler G."/>
            <person name="Nguyen T.T.M."/>
            <person name="Dewar K."/>
            <person name="Conant G."/>
            <person name="Drula E."/>
            <person name="Henrissat B."/>
            <person name="Hansel C."/>
            <person name="Singer S."/>
            <person name="Hutchinson M.I."/>
            <person name="de Vries R.P."/>
            <person name="Natvig D.O."/>
            <person name="Powell A.J."/>
            <person name="Tsang A."/>
            <person name="Grigoriev I.V."/>
        </authorList>
    </citation>
    <scope>NUCLEOTIDE SEQUENCE [LARGE SCALE GENOMIC DNA]</scope>
    <source>
        <strain evidence="2 3">CBS 494.80</strain>
    </source>
</reference>
<keyword evidence="3" id="KW-1185">Reference proteome</keyword>
<feature type="region of interest" description="Disordered" evidence="1">
    <location>
        <begin position="25"/>
        <end position="119"/>
    </location>
</feature>
<feature type="compositionally biased region" description="Polar residues" evidence="1">
    <location>
        <begin position="29"/>
        <end position="47"/>
    </location>
</feature>
<comment type="caution">
    <text evidence="2">The sequence shown here is derived from an EMBL/GenBank/DDBJ whole genome shotgun (WGS) entry which is preliminary data.</text>
</comment>
<organism evidence="2 3">
    <name type="scientific">Oculimacula yallundae</name>
    <dbReference type="NCBI Taxonomy" id="86028"/>
    <lineage>
        <taxon>Eukaryota</taxon>
        <taxon>Fungi</taxon>
        <taxon>Dikarya</taxon>
        <taxon>Ascomycota</taxon>
        <taxon>Pezizomycotina</taxon>
        <taxon>Leotiomycetes</taxon>
        <taxon>Helotiales</taxon>
        <taxon>Ploettnerulaceae</taxon>
        <taxon>Oculimacula</taxon>
    </lineage>
</organism>
<gene>
    <name evidence="2" type="ORF">VTL71DRAFT_11048</name>
</gene>